<comment type="caution">
    <text evidence="4">The sequence shown here is derived from an EMBL/GenBank/DDBJ whole genome shotgun (WGS) entry which is preliminary data.</text>
</comment>
<feature type="region of interest" description="Disordered" evidence="2">
    <location>
        <begin position="357"/>
        <end position="471"/>
    </location>
</feature>
<accession>A0AAW1QHJ8</accession>
<name>A0AAW1QHJ8_9CHLO</name>
<dbReference type="Proteomes" id="UP001438707">
    <property type="component" value="Unassembled WGS sequence"/>
</dbReference>
<feature type="compositionally biased region" description="Low complexity" evidence="2">
    <location>
        <begin position="404"/>
        <end position="471"/>
    </location>
</feature>
<dbReference type="InterPro" id="IPR036390">
    <property type="entry name" value="WH_DNA-bd_sf"/>
</dbReference>
<dbReference type="FunFam" id="1.10.10.10:FF:000029">
    <property type="entry name" value="Proliferation-associated 2G4, a"/>
    <property type="match status" value="1"/>
</dbReference>
<comment type="similarity">
    <text evidence="1">Belongs to the peptidase M24 family.</text>
</comment>
<dbReference type="Gene3D" id="1.10.10.10">
    <property type="entry name" value="Winged helix-like DNA-binding domain superfamily/Winged helix DNA-binding domain"/>
    <property type="match status" value="1"/>
</dbReference>
<dbReference type="CDD" id="cd01089">
    <property type="entry name" value="PA2G4-like"/>
    <property type="match status" value="1"/>
</dbReference>
<dbReference type="InterPro" id="IPR004545">
    <property type="entry name" value="PA2G4"/>
</dbReference>
<evidence type="ECO:0000313" key="5">
    <source>
        <dbReference type="Proteomes" id="UP001438707"/>
    </source>
</evidence>
<dbReference type="NCBIfam" id="TIGR00495">
    <property type="entry name" value="crvDNA_42K"/>
    <property type="match status" value="1"/>
</dbReference>
<proteinExistence type="inferred from homology"/>
<dbReference type="InterPro" id="IPR000994">
    <property type="entry name" value="Pept_M24"/>
</dbReference>
<dbReference type="PANTHER" id="PTHR10804:SF11">
    <property type="entry name" value="PROLIFERATION-ASSOCIATED PROTEIN 2G4"/>
    <property type="match status" value="1"/>
</dbReference>
<organism evidence="4 5">
    <name type="scientific">Apatococcus lobatus</name>
    <dbReference type="NCBI Taxonomy" id="904363"/>
    <lineage>
        <taxon>Eukaryota</taxon>
        <taxon>Viridiplantae</taxon>
        <taxon>Chlorophyta</taxon>
        <taxon>core chlorophytes</taxon>
        <taxon>Trebouxiophyceae</taxon>
        <taxon>Chlorellales</taxon>
        <taxon>Chlorellaceae</taxon>
        <taxon>Apatococcus</taxon>
    </lineage>
</organism>
<dbReference type="PANTHER" id="PTHR10804">
    <property type="entry name" value="PROTEASE FAMILY M24 METHIONYL AMINOPEPTIDASE, AMINOPEPTIDASE P"/>
    <property type="match status" value="1"/>
</dbReference>
<protein>
    <recommendedName>
        <fullName evidence="3">Peptidase M24 domain-containing protein</fullName>
    </recommendedName>
</protein>
<feature type="compositionally biased region" description="Polar residues" evidence="2">
    <location>
        <begin position="9"/>
        <end position="20"/>
    </location>
</feature>
<feature type="region of interest" description="Disordered" evidence="2">
    <location>
        <begin position="1"/>
        <end position="20"/>
    </location>
</feature>
<dbReference type="InterPro" id="IPR036388">
    <property type="entry name" value="WH-like_DNA-bd_sf"/>
</dbReference>
<dbReference type="Gene3D" id="3.90.230.10">
    <property type="entry name" value="Creatinase/methionine aminopeptidase superfamily"/>
    <property type="match status" value="1"/>
</dbReference>
<dbReference type="EMBL" id="JALJOS010000042">
    <property type="protein sequence ID" value="KAK9820935.1"/>
    <property type="molecule type" value="Genomic_DNA"/>
</dbReference>
<evidence type="ECO:0000256" key="2">
    <source>
        <dbReference type="SAM" id="MobiDB-lite"/>
    </source>
</evidence>
<evidence type="ECO:0000313" key="4">
    <source>
        <dbReference type="EMBL" id="KAK9820935.1"/>
    </source>
</evidence>
<gene>
    <name evidence="4" type="ORF">WJX74_010095</name>
</gene>
<dbReference type="SUPFAM" id="SSF55920">
    <property type="entry name" value="Creatinase/aminopeptidase"/>
    <property type="match status" value="1"/>
</dbReference>
<feature type="compositionally biased region" description="Basic residues" evidence="2">
    <location>
        <begin position="359"/>
        <end position="372"/>
    </location>
</feature>
<reference evidence="4 5" key="1">
    <citation type="journal article" date="2024" name="Nat. Commun.">
        <title>Phylogenomics reveals the evolutionary origins of lichenization in chlorophyte algae.</title>
        <authorList>
            <person name="Puginier C."/>
            <person name="Libourel C."/>
            <person name="Otte J."/>
            <person name="Skaloud P."/>
            <person name="Haon M."/>
            <person name="Grisel S."/>
            <person name="Petersen M."/>
            <person name="Berrin J.G."/>
            <person name="Delaux P.M."/>
            <person name="Dal Grande F."/>
            <person name="Keller J."/>
        </authorList>
    </citation>
    <scope>NUCLEOTIDE SEQUENCE [LARGE SCALE GENOMIC DNA]</scope>
    <source>
        <strain evidence="4 5">SAG 2145</strain>
    </source>
</reference>
<evidence type="ECO:0000256" key="1">
    <source>
        <dbReference type="ARBA" id="ARBA00007319"/>
    </source>
</evidence>
<dbReference type="InterPro" id="IPR047113">
    <property type="entry name" value="PA2G4/ARX1"/>
</dbReference>
<evidence type="ECO:0000259" key="3">
    <source>
        <dbReference type="Pfam" id="PF00557"/>
    </source>
</evidence>
<sequence>MSDNDSDTSEQQQEADLSSSDVVTKYKAAADIANGALDKIVRAVKPGAKLGELCSLGDKSVLDAVGTMFKGKAIEKGLAFPTCISPNSVAGHLSPAADDETTIHDGDVVKIDLAAHIDGFIACVAHTVVVQSEPVKGNTADALAAAHTALEAALRLVRPGKKIADVAGPLNTIVESYGCTLVEGVLSHQLKQFVVDGNKCILNRPNPEAKVEDGEFEENEVYALDILVSTGEGKPKITDEKQTTVYKRALDVEYRLKMAASRQVFSEINKNYPTMPFSTRVLDARNCRLGMVECLNHGLLHPYPVMHERAGAVIVQLKATVLLMPNGSDKVTGLAPQPHESEKSITDDDVKALLATSLKSKKKPKKKSKAGKKTANGSAADPEANEAETSQTASKKPELREGTASPAAASEGAPAAKSSASTKSGNAAAPIPEAAEAETSQTAAKKPANGAAPAEEASAESALKSAAKAQS</sequence>
<feature type="domain" description="Peptidase M24" evidence="3">
    <location>
        <begin position="25"/>
        <end position="224"/>
    </location>
</feature>
<keyword evidence="5" id="KW-1185">Reference proteome</keyword>
<dbReference type="SUPFAM" id="SSF46785">
    <property type="entry name" value="Winged helix' DNA-binding domain"/>
    <property type="match status" value="1"/>
</dbReference>
<dbReference type="InterPro" id="IPR036005">
    <property type="entry name" value="Creatinase/aminopeptidase-like"/>
</dbReference>
<dbReference type="AlphaFoldDB" id="A0AAW1QHJ8"/>
<dbReference type="Pfam" id="PF00557">
    <property type="entry name" value="Peptidase_M24"/>
    <property type="match status" value="1"/>
</dbReference>